<dbReference type="EMBL" id="JBBPBN010000017">
    <property type="protein sequence ID" value="KAK9020046.1"/>
    <property type="molecule type" value="Genomic_DNA"/>
</dbReference>
<name>A0ABR2S4T8_9ROSI</name>
<dbReference type="Proteomes" id="UP001396334">
    <property type="component" value="Unassembled WGS sequence"/>
</dbReference>
<protein>
    <submittedName>
        <fullName evidence="1">Uncharacterized protein</fullName>
    </submittedName>
</protein>
<organism evidence="1 2">
    <name type="scientific">Hibiscus sabdariffa</name>
    <name type="common">roselle</name>
    <dbReference type="NCBI Taxonomy" id="183260"/>
    <lineage>
        <taxon>Eukaryota</taxon>
        <taxon>Viridiplantae</taxon>
        <taxon>Streptophyta</taxon>
        <taxon>Embryophyta</taxon>
        <taxon>Tracheophyta</taxon>
        <taxon>Spermatophyta</taxon>
        <taxon>Magnoliopsida</taxon>
        <taxon>eudicotyledons</taxon>
        <taxon>Gunneridae</taxon>
        <taxon>Pentapetalae</taxon>
        <taxon>rosids</taxon>
        <taxon>malvids</taxon>
        <taxon>Malvales</taxon>
        <taxon>Malvaceae</taxon>
        <taxon>Malvoideae</taxon>
        <taxon>Hibiscus</taxon>
    </lineage>
</organism>
<reference evidence="1 2" key="1">
    <citation type="journal article" date="2024" name="G3 (Bethesda)">
        <title>Genome assembly of Hibiscus sabdariffa L. provides insights into metabolisms of medicinal natural products.</title>
        <authorList>
            <person name="Kim T."/>
        </authorList>
    </citation>
    <scope>NUCLEOTIDE SEQUENCE [LARGE SCALE GENOMIC DNA]</scope>
    <source>
        <strain evidence="1">TK-2024</strain>
        <tissue evidence="1">Old leaves</tissue>
    </source>
</reference>
<comment type="caution">
    <text evidence="1">The sequence shown here is derived from an EMBL/GenBank/DDBJ whole genome shotgun (WGS) entry which is preliminary data.</text>
</comment>
<accession>A0ABR2S4T8</accession>
<sequence>MSSRNPGQVSDNLKSQLVVSKELSNPICIAGGYFPRTWSLAFKDQTMEKAKVFKGKTKIVLKEMAAGNEIEEEMAESLLEWIYSLEAVHILTRRSQVLSCYGLVVAIQITGANNIKDPIHKDMEGNVSAQNWSSIMETHGKQVMTIDGVDKVRGRGKAVASSLPEIIPLVPGSVAQVVENTGSVKQGNHSTVNMVKGVIFYIQAKGSVLDLIMD</sequence>
<evidence type="ECO:0000313" key="1">
    <source>
        <dbReference type="EMBL" id="KAK9020046.1"/>
    </source>
</evidence>
<keyword evidence="2" id="KW-1185">Reference proteome</keyword>
<evidence type="ECO:0000313" key="2">
    <source>
        <dbReference type="Proteomes" id="UP001396334"/>
    </source>
</evidence>
<gene>
    <name evidence="1" type="ORF">V6N11_054544</name>
</gene>
<proteinExistence type="predicted"/>